<dbReference type="RefSeq" id="WP_183346932.1">
    <property type="nucleotide sequence ID" value="NZ_BLXY01000003.1"/>
</dbReference>
<dbReference type="Gene3D" id="3.40.50.720">
    <property type="entry name" value="NAD(P)-binding Rossmann-like Domain"/>
    <property type="match status" value="1"/>
</dbReference>
<dbReference type="GO" id="GO:0061504">
    <property type="term" value="P:cyclic threonylcarbamoyladenosine biosynthetic process"/>
    <property type="evidence" value="ECO:0007669"/>
    <property type="project" value="TreeGrafter"/>
</dbReference>
<dbReference type="PANTHER" id="PTHR43267:SF1">
    <property type="entry name" value="TRNA THREONYLCARBAMOYLADENOSINE DEHYDRATASE"/>
    <property type="match status" value="1"/>
</dbReference>
<name>A0A6V8MV75_9BACT</name>
<dbReference type="GO" id="GO:0061503">
    <property type="term" value="F:tRNA threonylcarbamoyladenosine dehydratase"/>
    <property type="evidence" value="ECO:0007669"/>
    <property type="project" value="TreeGrafter"/>
</dbReference>
<evidence type="ECO:0000313" key="3">
    <source>
        <dbReference type="EMBL" id="UPU34116.1"/>
    </source>
</evidence>
<evidence type="ECO:0000259" key="1">
    <source>
        <dbReference type="Pfam" id="PF00899"/>
    </source>
</evidence>
<dbReference type="InterPro" id="IPR035985">
    <property type="entry name" value="Ubiquitin-activating_enz"/>
</dbReference>
<evidence type="ECO:0000313" key="2">
    <source>
        <dbReference type="EMBL" id="GFO64088.1"/>
    </source>
</evidence>
<reference evidence="3" key="3">
    <citation type="submission" date="2022-04" db="EMBL/GenBank/DDBJ databases">
        <authorList>
            <person name="Liu G."/>
        </authorList>
    </citation>
    <scope>NUCLEOTIDE SEQUENCE</scope>
    <source>
        <strain evidence="3">RG22</strain>
    </source>
</reference>
<dbReference type="Proteomes" id="UP000568888">
    <property type="component" value="Unassembled WGS sequence"/>
</dbReference>
<organism evidence="2 4">
    <name type="scientific">Geomonas paludis</name>
    <dbReference type="NCBI Taxonomy" id="2740185"/>
    <lineage>
        <taxon>Bacteria</taxon>
        <taxon>Pseudomonadati</taxon>
        <taxon>Thermodesulfobacteriota</taxon>
        <taxon>Desulfuromonadia</taxon>
        <taxon>Geobacterales</taxon>
        <taxon>Geobacteraceae</taxon>
        <taxon>Geomonas</taxon>
    </lineage>
</organism>
<reference evidence="4" key="1">
    <citation type="submission" date="2020-06" db="EMBL/GenBank/DDBJ databases">
        <title>Draft genomic sequecing of Geomonas sp. Red736.</title>
        <authorList>
            <person name="Itoh H."/>
            <person name="Xu Z.X."/>
            <person name="Ushijima N."/>
            <person name="Masuda Y."/>
            <person name="Shiratori Y."/>
            <person name="Senoo K."/>
        </authorList>
    </citation>
    <scope>NUCLEOTIDE SEQUENCE [LARGE SCALE GENOMIC DNA]</scope>
    <source>
        <strain evidence="4">Red736</strain>
    </source>
</reference>
<keyword evidence="5" id="KW-1185">Reference proteome</keyword>
<evidence type="ECO:0000313" key="4">
    <source>
        <dbReference type="Proteomes" id="UP000568888"/>
    </source>
</evidence>
<proteinExistence type="predicted"/>
<reference evidence="2" key="2">
    <citation type="journal article" date="2021" name="Int. J. Syst. Evol. Microbiol.">
        <title>Geomonas silvestris sp. nov., Geomonas paludis sp. nov. and Geomonas limicola sp. nov., isolated from terrestrial environments, and emended description of the genus Geomonas.</title>
        <authorList>
            <person name="Itoh H."/>
            <person name="Xu Z."/>
            <person name="Masuda Y."/>
            <person name="Ushijima N."/>
            <person name="Hayakawa C."/>
            <person name="Shiratori Y."/>
            <person name="Senoo K."/>
        </authorList>
    </citation>
    <scope>NUCLEOTIDE SEQUENCE</scope>
    <source>
        <strain evidence="2">Red736</strain>
    </source>
</reference>
<dbReference type="SUPFAM" id="SSF69572">
    <property type="entry name" value="Activating enzymes of the ubiquitin-like proteins"/>
    <property type="match status" value="1"/>
</dbReference>
<dbReference type="InterPro" id="IPR000594">
    <property type="entry name" value="ThiF_NAD_FAD-bd"/>
</dbReference>
<dbReference type="EMBL" id="CP096574">
    <property type="protein sequence ID" value="UPU34116.1"/>
    <property type="molecule type" value="Genomic_DNA"/>
</dbReference>
<dbReference type="EMBL" id="BLXY01000003">
    <property type="protein sequence ID" value="GFO64088.1"/>
    <property type="molecule type" value="Genomic_DNA"/>
</dbReference>
<dbReference type="GO" id="GO:0008641">
    <property type="term" value="F:ubiquitin-like modifier activating enzyme activity"/>
    <property type="evidence" value="ECO:0007669"/>
    <property type="project" value="InterPro"/>
</dbReference>
<dbReference type="InterPro" id="IPR045886">
    <property type="entry name" value="ThiF/MoeB/HesA"/>
</dbReference>
<evidence type="ECO:0000313" key="5">
    <source>
        <dbReference type="Proteomes" id="UP000831485"/>
    </source>
</evidence>
<dbReference type="Proteomes" id="UP000831485">
    <property type="component" value="Chromosome"/>
</dbReference>
<dbReference type="Pfam" id="PF00899">
    <property type="entry name" value="ThiF"/>
    <property type="match status" value="1"/>
</dbReference>
<gene>
    <name evidence="2" type="primary">chlN_1</name>
    <name evidence="2" type="ORF">GMPD_20070</name>
    <name evidence="3" type="ORF">M1B72_11685</name>
</gene>
<dbReference type="PANTHER" id="PTHR43267">
    <property type="entry name" value="TRNA THREONYLCARBAMOYLADENOSINE DEHYDRATASE"/>
    <property type="match status" value="1"/>
</dbReference>
<sequence length="274" mass="29258">MDELSNYLKEHAQGRLVSWQHQGEAARRYRITVAQAERTILEMGLLPARYQRNVGSLTAEGQLVLHRSRVAVIGCGGLGGYIVELLARVGIGTIVAVDPDVFEEHNLNRQLLSSIETLGMPKAAAAAQRVAAINPAVTVVPVQEAFATANAGDLIAGSSVAVDALDNVQDRLDLSDACNSHGVPLVHGAIAGWYGQVATQLPEQATLRHIYRSWGSGSGVERELGNPSFTPTAVASFQVAEVCKLLLGSGRLLAGRKLVIDLLHMDVDQFTIPV</sequence>
<dbReference type="AlphaFoldDB" id="A0A6V8MV75"/>
<feature type="domain" description="THIF-type NAD/FAD binding fold" evidence="1">
    <location>
        <begin position="50"/>
        <end position="272"/>
    </location>
</feature>
<dbReference type="CDD" id="cd00757">
    <property type="entry name" value="ThiF_MoeB_HesA_family"/>
    <property type="match status" value="1"/>
</dbReference>
<accession>A0A6V8MV75</accession>
<protein>
    <submittedName>
        <fullName evidence="3">HesA/MoeB/ThiF family protein</fullName>
    </submittedName>
    <submittedName>
        <fullName evidence="2">Molybdopterin biosynthesis protein MoeB</fullName>
    </submittedName>
</protein>